<dbReference type="SUPFAM" id="SSF50969">
    <property type="entry name" value="YVTN repeat-like/Quinoprotein amine dehydrogenase"/>
    <property type="match status" value="1"/>
</dbReference>
<dbReference type="Proteomes" id="UP000805614">
    <property type="component" value="Unassembled WGS sequence"/>
</dbReference>
<reference evidence="2 3" key="1">
    <citation type="submission" date="2020-06" db="EMBL/GenBank/DDBJ databases">
        <title>Actinomadura xiongansis sp. nov., isolated from soil of Baiyangdian.</title>
        <authorList>
            <person name="Zhang X."/>
        </authorList>
    </citation>
    <scope>NUCLEOTIDE SEQUENCE [LARGE SCALE GENOMIC DNA]</scope>
    <source>
        <strain evidence="2 3">HBUM206468</strain>
    </source>
</reference>
<keyword evidence="1" id="KW-0812">Transmembrane</keyword>
<dbReference type="EMBL" id="JABVEC010000016">
    <property type="protein sequence ID" value="MBC6468066.1"/>
    <property type="molecule type" value="Genomic_DNA"/>
</dbReference>
<feature type="transmembrane region" description="Helical" evidence="1">
    <location>
        <begin position="21"/>
        <end position="42"/>
    </location>
</feature>
<dbReference type="InterPro" id="IPR015943">
    <property type="entry name" value="WD40/YVTN_repeat-like_dom_sf"/>
</dbReference>
<keyword evidence="1" id="KW-0472">Membrane</keyword>
<organism evidence="2 3">
    <name type="scientific">Actinomadura alba</name>
    <dbReference type="NCBI Taxonomy" id="406431"/>
    <lineage>
        <taxon>Bacteria</taxon>
        <taxon>Bacillati</taxon>
        <taxon>Actinomycetota</taxon>
        <taxon>Actinomycetes</taxon>
        <taxon>Streptosporangiales</taxon>
        <taxon>Thermomonosporaceae</taxon>
        <taxon>Actinomadura</taxon>
    </lineage>
</organism>
<sequence>MDAKHKNTGSRSGLGTVWREWVAPVAVAGVIALSVAGMVELAGRFDGRPAKKDNSAKRTMLAAQQKSAPRFVVAVRSPGTAVVVHNLRTGKIVDETMPPPKGRWYHQVAAAPDGTFIVSSFGGQRVGFHRLRLAADGHATEFTTLPRAISGVSAAWSDMAVNADGDRIGYVTYRGTRPRVDVLSLGSGAHRSWTTSSRGRLGGLSWAGDTLSFVWTPKPAAAAGQVRILNTTKPASDLRTSRAVLSLPKGSAAAVLSRDGRTVVTGMSSRDGLSLAAFSVADGRQTRVLRRFAGSDGLYRLIADRTGRYLLTVSRDGHVHTDSTRDVRGLLGDGDAALTDLAW</sequence>
<evidence type="ECO:0008006" key="4">
    <source>
        <dbReference type="Google" id="ProtNLM"/>
    </source>
</evidence>
<accession>A0ABR7LTE2</accession>
<comment type="caution">
    <text evidence="2">The sequence shown here is derived from an EMBL/GenBank/DDBJ whole genome shotgun (WGS) entry which is preliminary data.</text>
</comment>
<dbReference type="RefSeq" id="WP_187245064.1">
    <property type="nucleotide sequence ID" value="NZ_BAAAOK010000037.1"/>
</dbReference>
<evidence type="ECO:0000256" key="1">
    <source>
        <dbReference type="SAM" id="Phobius"/>
    </source>
</evidence>
<gene>
    <name evidence="2" type="ORF">HKK74_21580</name>
</gene>
<proteinExistence type="predicted"/>
<keyword evidence="3" id="KW-1185">Reference proteome</keyword>
<evidence type="ECO:0000313" key="3">
    <source>
        <dbReference type="Proteomes" id="UP000805614"/>
    </source>
</evidence>
<evidence type="ECO:0000313" key="2">
    <source>
        <dbReference type="EMBL" id="MBC6468066.1"/>
    </source>
</evidence>
<dbReference type="InterPro" id="IPR011044">
    <property type="entry name" value="Quino_amine_DH_bsu"/>
</dbReference>
<keyword evidence="1" id="KW-1133">Transmembrane helix</keyword>
<protein>
    <recommendedName>
        <fullName evidence="4">WD40 repeat domain-containing protein</fullName>
    </recommendedName>
</protein>
<name>A0ABR7LTE2_9ACTN</name>
<dbReference type="Gene3D" id="2.130.10.10">
    <property type="entry name" value="YVTN repeat-like/Quinoprotein amine dehydrogenase"/>
    <property type="match status" value="1"/>
</dbReference>